<accession>A0ABX0UY57</accession>
<dbReference type="NCBIfam" id="TIGR01140">
    <property type="entry name" value="L_thr_O3P_dcar"/>
    <property type="match status" value="1"/>
</dbReference>
<dbReference type="Proteomes" id="UP001429580">
    <property type="component" value="Unassembled WGS sequence"/>
</dbReference>
<comment type="pathway">
    <text evidence="3">Cofactor biosynthesis; adenosylcobalamin biosynthesis.</text>
</comment>
<evidence type="ECO:0000256" key="10">
    <source>
        <dbReference type="SAM" id="MobiDB-lite"/>
    </source>
</evidence>
<reference evidence="12 13" key="1">
    <citation type="submission" date="2020-03" db="EMBL/GenBank/DDBJ databases">
        <title>Genomic Encyclopedia of Type Strains, Phase IV (KMG-IV): sequencing the most valuable type-strain genomes for metagenomic binning, comparative biology and taxonomic classification.</title>
        <authorList>
            <person name="Goeker M."/>
        </authorList>
    </citation>
    <scope>NUCLEOTIDE SEQUENCE [LARGE SCALE GENOMIC DNA]</scope>
    <source>
        <strain evidence="12 13">DSM 103870</strain>
    </source>
</reference>
<evidence type="ECO:0000256" key="1">
    <source>
        <dbReference type="ARBA" id="ARBA00001933"/>
    </source>
</evidence>
<dbReference type="Gene3D" id="3.40.640.10">
    <property type="entry name" value="Type I PLP-dependent aspartate aminotransferase-like (Major domain)"/>
    <property type="match status" value="1"/>
</dbReference>
<dbReference type="CDD" id="cd00609">
    <property type="entry name" value="AAT_like"/>
    <property type="match status" value="1"/>
</dbReference>
<comment type="catalytic activity">
    <reaction evidence="9">
        <text>O-phospho-L-threonine + H(+) = (R)-1-aminopropan-2-yl phosphate + CO2</text>
        <dbReference type="Rhea" id="RHEA:11492"/>
        <dbReference type="ChEBI" id="CHEBI:15378"/>
        <dbReference type="ChEBI" id="CHEBI:16526"/>
        <dbReference type="ChEBI" id="CHEBI:58563"/>
        <dbReference type="ChEBI" id="CHEBI:58675"/>
        <dbReference type="EC" id="4.1.1.81"/>
    </reaction>
</comment>
<evidence type="ECO:0000256" key="4">
    <source>
        <dbReference type="ARBA" id="ARBA00012285"/>
    </source>
</evidence>
<sequence length="369" mass="38527">MTLQPPARPPIAENQPIDGHSPGIKETAAFADAVADHGGNLARARALFPDTPAPWLDLSTGINPHHYPLRALGAEVFARLPEEARCRELAALAATAYGAPGAAQTVPAAGTQLLLPLVAGLVPPGRAAVLSTSYAEHARAARLAGHAVTEAETLAELETADLAIVVNPNNPDGRVAAREDLAALGRRLSARGGLLVVDEAFMDVGPSGASVAGDVEAAGIVALRSFGKFFGLAGVRLGFALAPRELARRLSARLGPWAVSSPALEYGLAALGDADWQAEMRARLGGEAQRLDTLLAETGLPVAGGTSLFRYLDDVPAQEIFTALGRRGILVRAFEARPRALRLGLPADDSAFLRLADALRAWREGTRSI</sequence>
<protein>
    <recommendedName>
        <fullName evidence="4">threonine-phosphate decarboxylase</fullName>
        <ecNumber evidence="4">4.1.1.81</ecNumber>
    </recommendedName>
    <alternativeName>
        <fullName evidence="8">L-threonine-O-3-phosphate decarboxylase</fullName>
    </alternativeName>
</protein>
<proteinExistence type="predicted"/>
<evidence type="ECO:0000256" key="5">
    <source>
        <dbReference type="ARBA" id="ARBA00022573"/>
    </source>
</evidence>
<keyword evidence="13" id="KW-1185">Reference proteome</keyword>
<dbReference type="InterPro" id="IPR004839">
    <property type="entry name" value="Aminotransferase_I/II_large"/>
</dbReference>
<gene>
    <name evidence="12" type="ORF">FHS82_001717</name>
</gene>
<dbReference type="PANTHER" id="PTHR42885">
    <property type="entry name" value="HISTIDINOL-PHOSPHATE AMINOTRANSFERASE-RELATED"/>
    <property type="match status" value="1"/>
</dbReference>
<evidence type="ECO:0000256" key="3">
    <source>
        <dbReference type="ARBA" id="ARBA00004953"/>
    </source>
</evidence>
<dbReference type="EMBL" id="JAASQI010000003">
    <property type="protein sequence ID" value="NIJ57881.1"/>
    <property type="molecule type" value="Genomic_DNA"/>
</dbReference>
<organism evidence="12 13">
    <name type="scientific">Pseudochelatococcus lubricantis</name>
    <dbReference type="NCBI Taxonomy" id="1538102"/>
    <lineage>
        <taxon>Bacteria</taxon>
        <taxon>Pseudomonadati</taxon>
        <taxon>Pseudomonadota</taxon>
        <taxon>Alphaproteobacteria</taxon>
        <taxon>Hyphomicrobiales</taxon>
        <taxon>Chelatococcaceae</taxon>
        <taxon>Pseudochelatococcus</taxon>
    </lineage>
</organism>
<keyword evidence="5" id="KW-0169">Cobalamin biosynthesis</keyword>
<dbReference type="Gene3D" id="3.90.1150.10">
    <property type="entry name" value="Aspartate Aminotransferase, domain 1"/>
    <property type="match status" value="1"/>
</dbReference>
<comment type="caution">
    <text evidence="12">The sequence shown here is derived from an EMBL/GenBank/DDBJ whole genome shotgun (WGS) entry which is preliminary data.</text>
</comment>
<dbReference type="PANTHER" id="PTHR42885:SF1">
    <property type="entry name" value="THREONINE-PHOSPHATE DECARBOXYLASE"/>
    <property type="match status" value="1"/>
</dbReference>
<evidence type="ECO:0000259" key="11">
    <source>
        <dbReference type="Pfam" id="PF00155"/>
    </source>
</evidence>
<evidence type="ECO:0000256" key="2">
    <source>
        <dbReference type="ARBA" id="ARBA00003444"/>
    </source>
</evidence>
<evidence type="ECO:0000256" key="6">
    <source>
        <dbReference type="ARBA" id="ARBA00022898"/>
    </source>
</evidence>
<dbReference type="InterPro" id="IPR005860">
    <property type="entry name" value="CobD"/>
</dbReference>
<evidence type="ECO:0000256" key="8">
    <source>
        <dbReference type="ARBA" id="ARBA00029996"/>
    </source>
</evidence>
<feature type="domain" description="Aminotransferase class I/classII large" evidence="11">
    <location>
        <begin position="110"/>
        <end position="347"/>
    </location>
</feature>
<name>A0ABX0UY57_9HYPH</name>
<dbReference type="InterPro" id="IPR015422">
    <property type="entry name" value="PyrdxlP-dep_Trfase_small"/>
</dbReference>
<dbReference type="Pfam" id="PF00155">
    <property type="entry name" value="Aminotran_1_2"/>
    <property type="match status" value="1"/>
</dbReference>
<dbReference type="EC" id="4.1.1.81" evidence="4"/>
<comment type="function">
    <text evidence="2">Decarboxylates L-threonine-O-3-phosphate to yield (R)-1-amino-2-propanol O-2-phosphate, the precursor for the linkage between the nucleotide loop and the corrin ring in cobalamin.</text>
</comment>
<evidence type="ECO:0000256" key="9">
    <source>
        <dbReference type="ARBA" id="ARBA00048531"/>
    </source>
</evidence>
<dbReference type="SUPFAM" id="SSF53383">
    <property type="entry name" value="PLP-dependent transferases"/>
    <property type="match status" value="1"/>
</dbReference>
<evidence type="ECO:0000256" key="7">
    <source>
        <dbReference type="ARBA" id="ARBA00023239"/>
    </source>
</evidence>
<keyword evidence="6" id="KW-0663">Pyridoxal phosphate</keyword>
<evidence type="ECO:0000313" key="13">
    <source>
        <dbReference type="Proteomes" id="UP001429580"/>
    </source>
</evidence>
<keyword evidence="7" id="KW-0456">Lyase</keyword>
<feature type="region of interest" description="Disordered" evidence="10">
    <location>
        <begin position="1"/>
        <end position="23"/>
    </location>
</feature>
<dbReference type="InterPro" id="IPR015424">
    <property type="entry name" value="PyrdxlP-dep_Trfase"/>
</dbReference>
<evidence type="ECO:0000313" key="12">
    <source>
        <dbReference type="EMBL" id="NIJ57881.1"/>
    </source>
</evidence>
<comment type="cofactor">
    <cofactor evidence="1">
        <name>pyridoxal 5'-phosphate</name>
        <dbReference type="ChEBI" id="CHEBI:597326"/>
    </cofactor>
</comment>
<dbReference type="InterPro" id="IPR015421">
    <property type="entry name" value="PyrdxlP-dep_Trfase_major"/>
</dbReference>